<evidence type="ECO:0000256" key="3">
    <source>
        <dbReference type="ARBA" id="ARBA00022989"/>
    </source>
</evidence>
<proteinExistence type="inferred from homology"/>
<evidence type="ECO:0000256" key="4">
    <source>
        <dbReference type="ARBA" id="ARBA00023136"/>
    </source>
</evidence>
<dbReference type="EMBL" id="KV921590">
    <property type="protein sequence ID" value="ORE12892.1"/>
    <property type="molecule type" value="Genomic_DNA"/>
</dbReference>
<evidence type="ECO:0000313" key="7">
    <source>
        <dbReference type="Proteomes" id="UP000242381"/>
    </source>
</evidence>
<dbReference type="OMA" id="FGVMSLY"/>
<comment type="similarity">
    <text evidence="5">Belongs to the BI1 family.</text>
</comment>
<protein>
    <submittedName>
        <fullName evidence="6">UPF0005-domain-containing protein</fullName>
    </submittedName>
</protein>
<keyword evidence="2 5" id="KW-0812">Transmembrane</keyword>
<keyword evidence="4 5" id="KW-0472">Membrane</keyword>
<feature type="transmembrane region" description="Helical" evidence="5">
    <location>
        <begin position="169"/>
        <end position="187"/>
    </location>
</feature>
<evidence type="ECO:0000256" key="5">
    <source>
        <dbReference type="RuleBase" id="RU004379"/>
    </source>
</evidence>
<dbReference type="Pfam" id="PF01027">
    <property type="entry name" value="Bax1-I"/>
    <property type="match status" value="1"/>
</dbReference>
<feature type="transmembrane region" description="Helical" evidence="5">
    <location>
        <begin position="82"/>
        <end position="101"/>
    </location>
</feature>
<keyword evidence="3 5" id="KW-1133">Transmembrane helix</keyword>
<dbReference type="VEuPathDB" id="FungiDB:BCV72DRAFT_12887"/>
<dbReference type="Proteomes" id="UP000242381">
    <property type="component" value="Unassembled WGS sequence"/>
</dbReference>
<gene>
    <name evidence="6" type="ORF">BCV71DRAFT_268784</name>
</gene>
<dbReference type="AlphaFoldDB" id="A0A1X0RLI5"/>
<dbReference type="PANTHER" id="PTHR23291:SF50">
    <property type="entry name" value="PROTEIN LIFEGUARD 4"/>
    <property type="match status" value="1"/>
</dbReference>
<organism evidence="6 7">
    <name type="scientific">Rhizopus microsporus</name>
    <dbReference type="NCBI Taxonomy" id="58291"/>
    <lineage>
        <taxon>Eukaryota</taxon>
        <taxon>Fungi</taxon>
        <taxon>Fungi incertae sedis</taxon>
        <taxon>Mucoromycota</taxon>
        <taxon>Mucoromycotina</taxon>
        <taxon>Mucoromycetes</taxon>
        <taxon>Mucorales</taxon>
        <taxon>Mucorineae</taxon>
        <taxon>Rhizopodaceae</taxon>
        <taxon>Rhizopus</taxon>
    </lineage>
</organism>
<accession>A0A1X0RLI5</accession>
<dbReference type="PANTHER" id="PTHR23291">
    <property type="entry name" value="BAX INHIBITOR-RELATED"/>
    <property type="match status" value="1"/>
</dbReference>
<dbReference type="InterPro" id="IPR006214">
    <property type="entry name" value="Bax_inhibitor_1-related"/>
</dbReference>
<comment type="subcellular location">
    <subcellularLocation>
        <location evidence="1">Membrane</location>
        <topology evidence="1">Multi-pass membrane protein</topology>
    </subcellularLocation>
</comment>
<name>A0A1X0RLI5_RHIZD</name>
<evidence type="ECO:0000313" key="6">
    <source>
        <dbReference type="EMBL" id="ORE12892.1"/>
    </source>
</evidence>
<sequence length="254" mass="28398">MSYGSSPYTQPPPGYDEEAHQPLMGSVDDMYKETVANSSLEIRLQFVRKVYSILTSQLLATSVLTAVYMYNSSIKHWVQSNQWSLILSVLGALGAMLALYWKSRSYPLNYGLLALFTLLEGHAVGTIGKLTFYNQQLVLEALLITLAVFIGLTLFTLQSKWDFSGLAPFLIAGLWILVIAGFVQIFFPFSKGIQLAIAIGAVIIFCGYIVFDTYLIFNHYSPEDYILASVSLYLDIINLFLRILEILNATSNNE</sequence>
<feature type="transmembrane region" description="Helical" evidence="5">
    <location>
        <begin position="50"/>
        <end position="70"/>
    </location>
</feature>
<evidence type="ECO:0000256" key="2">
    <source>
        <dbReference type="ARBA" id="ARBA00022692"/>
    </source>
</evidence>
<evidence type="ECO:0000256" key="1">
    <source>
        <dbReference type="ARBA" id="ARBA00004141"/>
    </source>
</evidence>
<reference evidence="6 7" key="1">
    <citation type="journal article" date="2016" name="Proc. Natl. Acad. Sci. U.S.A.">
        <title>Lipid metabolic changes in an early divergent fungus govern the establishment of a mutualistic symbiosis with endobacteria.</title>
        <authorList>
            <person name="Lastovetsky O.A."/>
            <person name="Gaspar M.L."/>
            <person name="Mondo S.J."/>
            <person name="LaButti K.M."/>
            <person name="Sandor L."/>
            <person name="Grigoriev I.V."/>
            <person name="Henry S.A."/>
            <person name="Pawlowska T.E."/>
        </authorList>
    </citation>
    <scope>NUCLEOTIDE SEQUENCE [LARGE SCALE GENOMIC DNA]</scope>
    <source>
        <strain evidence="6 7">ATCC 11559</strain>
    </source>
</reference>
<feature type="transmembrane region" description="Helical" evidence="5">
    <location>
        <begin position="193"/>
        <end position="217"/>
    </location>
</feature>
<feature type="transmembrane region" description="Helical" evidence="5">
    <location>
        <begin position="137"/>
        <end position="157"/>
    </location>
</feature>
<dbReference type="GO" id="GO:0016020">
    <property type="term" value="C:membrane"/>
    <property type="evidence" value="ECO:0007669"/>
    <property type="project" value="UniProtKB-SubCell"/>
</dbReference>
<feature type="transmembrane region" description="Helical" evidence="5">
    <location>
        <begin position="108"/>
        <end position="125"/>
    </location>
</feature>